<feature type="signal peptide" evidence="3">
    <location>
        <begin position="1"/>
        <end position="24"/>
    </location>
</feature>
<dbReference type="NCBIfam" id="TIGR02516">
    <property type="entry name" value="type_III_yscC"/>
    <property type="match status" value="1"/>
</dbReference>
<dbReference type="PANTHER" id="PTHR30332:SF5">
    <property type="entry name" value="SPI-1 TYPE 3 SECRETION SYSTEM SECRETIN"/>
    <property type="match status" value="1"/>
</dbReference>
<proteinExistence type="inferred from homology"/>
<organism evidence="8 9">
    <name type="scientific">Cedecea lapagei</name>
    <dbReference type="NCBI Taxonomy" id="158823"/>
    <lineage>
        <taxon>Bacteria</taxon>
        <taxon>Pseudomonadati</taxon>
        <taxon>Pseudomonadota</taxon>
        <taxon>Gammaproteobacteria</taxon>
        <taxon>Enterobacterales</taxon>
        <taxon>Enterobacteriaceae</taxon>
        <taxon>Cedecea</taxon>
    </lineage>
</organism>
<dbReference type="InterPro" id="IPR038591">
    <property type="entry name" value="NolW-like_sf"/>
</dbReference>
<evidence type="ECO:0000313" key="9">
    <source>
        <dbReference type="Proteomes" id="UP000274122"/>
    </source>
</evidence>
<dbReference type="HAMAP" id="MF_02219">
    <property type="entry name" value="Type_III_secretin"/>
    <property type="match status" value="1"/>
</dbReference>
<feature type="chain" id="PRO_5026410090" description="Type 3 secretion system secretin" evidence="3">
    <location>
        <begin position="25"/>
        <end position="700"/>
    </location>
</feature>
<dbReference type="Pfam" id="PF03958">
    <property type="entry name" value="Secretin_N"/>
    <property type="match status" value="1"/>
</dbReference>
<dbReference type="InterPro" id="IPR003522">
    <property type="entry name" value="T3SS_OM_pore_YscC"/>
</dbReference>
<evidence type="ECO:0000313" key="8">
    <source>
        <dbReference type="EMBL" id="VEB99373.1"/>
    </source>
</evidence>
<dbReference type="PANTHER" id="PTHR30332">
    <property type="entry name" value="PROBABLE GENERAL SECRETION PATHWAY PROTEIN D"/>
    <property type="match status" value="1"/>
</dbReference>
<feature type="domain" description="Type II/III secretion system secretin-like" evidence="6">
    <location>
        <begin position="366"/>
        <end position="523"/>
    </location>
</feature>
<dbReference type="GO" id="GO:0015627">
    <property type="term" value="C:type II protein secretion system complex"/>
    <property type="evidence" value="ECO:0007669"/>
    <property type="project" value="TreeGrafter"/>
</dbReference>
<evidence type="ECO:0000256" key="2">
    <source>
        <dbReference type="ARBA" id="ARBA00022729"/>
    </source>
</evidence>
<dbReference type="EMBL" id="LR134201">
    <property type="protein sequence ID" value="VEB99373.1"/>
    <property type="molecule type" value="Genomic_DNA"/>
</dbReference>
<dbReference type="Gene3D" id="3.55.50.30">
    <property type="match status" value="1"/>
</dbReference>
<dbReference type="InterPro" id="IPR004846">
    <property type="entry name" value="T2SS/T3SS_dom"/>
</dbReference>
<keyword evidence="3 4" id="KW-0813">Transport</keyword>
<name>A0A447V4V7_9ENTR</name>
<keyword evidence="3" id="KW-0472">Membrane</keyword>
<dbReference type="PRINTS" id="PR01337">
    <property type="entry name" value="TYPE3OMGPROT"/>
</dbReference>
<evidence type="ECO:0000256" key="4">
    <source>
        <dbReference type="RuleBase" id="RU004004"/>
    </source>
</evidence>
<dbReference type="Pfam" id="PF00263">
    <property type="entry name" value="Secretin"/>
    <property type="match status" value="1"/>
</dbReference>
<comment type="function">
    <text evidence="3">Component of the type III secretion system (T3SS), also called injectisome, which is used to inject bacterial effector proteins into eukaryotic host cells. Forms a ring-shaped multimeric structure with an apparent central pore in the outer membrane.</text>
</comment>
<reference evidence="8 9" key="1">
    <citation type="submission" date="2018-12" db="EMBL/GenBank/DDBJ databases">
        <authorList>
            <consortium name="Pathogen Informatics"/>
        </authorList>
    </citation>
    <scope>NUCLEOTIDE SEQUENCE [LARGE SCALE GENOMIC DNA]</scope>
    <source>
        <strain evidence="8 9">NCTC11466</strain>
    </source>
</reference>
<keyword evidence="3" id="KW-0998">Cell outer membrane</keyword>
<keyword evidence="2 3" id="KW-0732">Signal</keyword>
<evidence type="ECO:0000256" key="1">
    <source>
        <dbReference type="ARBA" id="ARBA00004442"/>
    </source>
</evidence>
<keyword evidence="9" id="KW-1185">Reference proteome</keyword>
<comment type="subunit">
    <text evidence="3">The core secretion machinery of the T3SS is composed of approximately 20 different proteins, including cytoplasmic components, a base, an export apparatus and a needle. This subunit is part of the base, which anchors the injectisome in the bacterial cell envelope. Forms a stable homooligomeric complex.</text>
</comment>
<dbReference type="PROSITE" id="PS51257">
    <property type="entry name" value="PROKAR_LIPOPROTEIN"/>
    <property type="match status" value="1"/>
</dbReference>
<dbReference type="KEGG" id="clap:NCTC11466_03144"/>
<dbReference type="GO" id="GO:0009279">
    <property type="term" value="C:cell outer membrane"/>
    <property type="evidence" value="ECO:0007669"/>
    <property type="project" value="UniProtKB-SubCell"/>
</dbReference>
<accession>A0A447V4V7</accession>
<feature type="compositionally biased region" description="Low complexity" evidence="5">
    <location>
        <begin position="672"/>
        <end position="693"/>
    </location>
</feature>
<sequence length="700" mass="75782" precursor="true">MNQHVRLLRSAMFALAATAGCYSAAVSAQTPADWQNGAYAYSAQGTPLRTVLQDFASSHGVNLRLADVPDSVVDGRLRSDNGVAFLDRLALQYRFQWFVYNGSLFVSPQSAETSKRISVSADAAPDLKQALRDVGLLEDKFGYGELPDDGVVIVTGPPEYVTLVADFSAKDKDKKQNKEMMAFPLKYASVADREIKYREKTLLVPGVASILNELLGKKSTRSSQGIVPGGEGTSREALNKSFQEQSDNILSGLIQGQDSRMRGAGGDDDGEMNPLVSADVRNNALLVRDDPKRREQYQALISQIDVPQKLVEIDAMIIDVDRHAFSKFSSNLSGTFGNITAGSSMLQGAGTLFVTDYSRFFAQIQAMEGEGNASIVANPSILTLENQPAVIDMSDTAFITATGERVATIEPVTAGTSLQVVPRAIGNGPTSTVQLVVDVEDGKVQVNDDGVATGAKRATVSTQALVQQNGSLVMGGFHSRETGDTDHRIPLLGDIPYLGKFFSYTSHETSQRERLFIITPHLVGDQVDPTRYIDEQDRQQLSAAMSEVQLRQRYSSMKGDIENAMRDLAEDKVPTGFQAGGEGMGIGQLCNVGPGLSSDSSHSQWYSNASVQISVGLIRNISGKPQRFDESSCRDDDVLAVAAWPGGNLAPRQSAEVYIAYRTRGEGRRSRQSLLTTSSSLPVNSSRSRSYLLPPRPVLR</sequence>
<dbReference type="Proteomes" id="UP000274122">
    <property type="component" value="Chromosome"/>
</dbReference>
<comment type="similarity">
    <text evidence="3">Belongs to the bacterial secretin family. T3SS SctC subfamily.</text>
</comment>
<dbReference type="AlphaFoldDB" id="A0A447V4V7"/>
<comment type="subcellular location">
    <subcellularLocation>
        <location evidence="1 3 4">Cell outer membrane</location>
    </subcellularLocation>
</comment>
<evidence type="ECO:0000256" key="5">
    <source>
        <dbReference type="SAM" id="MobiDB-lite"/>
    </source>
</evidence>
<dbReference type="GO" id="GO:0030254">
    <property type="term" value="P:protein secretion by the type III secretion system"/>
    <property type="evidence" value="ECO:0007669"/>
    <property type="project" value="UniProtKB-UniRule"/>
</dbReference>
<feature type="domain" description="NolW-like" evidence="7">
    <location>
        <begin position="182"/>
        <end position="309"/>
    </location>
</feature>
<dbReference type="InterPro" id="IPR005644">
    <property type="entry name" value="NolW-like"/>
</dbReference>
<keyword evidence="3" id="KW-0653">Protein transport</keyword>
<keyword evidence="3" id="KW-0811">Translocation</keyword>
<dbReference type="GO" id="GO:0030257">
    <property type="term" value="C:type III protein secretion system complex"/>
    <property type="evidence" value="ECO:0007669"/>
    <property type="project" value="UniProtKB-UniRule"/>
</dbReference>
<gene>
    <name evidence="8" type="primary">invG</name>
    <name evidence="3" type="synonym">sctC</name>
    <name evidence="8" type="ORF">NCTC11466_03144</name>
</gene>
<protein>
    <recommendedName>
        <fullName evidence="3">Type 3 secretion system secretin</fullName>
        <shortName evidence="3">T3SS secretin</shortName>
    </recommendedName>
</protein>
<dbReference type="InterPro" id="IPR050810">
    <property type="entry name" value="Bact_Secretion_Sys_Channel"/>
</dbReference>
<evidence type="ECO:0000256" key="3">
    <source>
        <dbReference type="HAMAP-Rule" id="MF_02219"/>
    </source>
</evidence>
<feature type="region of interest" description="Disordered" evidence="5">
    <location>
        <begin position="670"/>
        <end position="700"/>
    </location>
</feature>
<evidence type="ECO:0000259" key="6">
    <source>
        <dbReference type="Pfam" id="PF00263"/>
    </source>
</evidence>
<dbReference type="Gene3D" id="3.30.1370.120">
    <property type="match status" value="2"/>
</dbReference>
<evidence type="ECO:0000259" key="7">
    <source>
        <dbReference type="Pfam" id="PF03958"/>
    </source>
</evidence>